<dbReference type="SUPFAM" id="SSF81383">
    <property type="entry name" value="F-box domain"/>
    <property type="match status" value="1"/>
</dbReference>
<evidence type="ECO:0000313" key="3">
    <source>
        <dbReference type="Proteomes" id="UP000567179"/>
    </source>
</evidence>
<dbReference type="AlphaFoldDB" id="A0A8H5F622"/>
<keyword evidence="3" id="KW-1185">Reference proteome</keyword>
<dbReference type="SUPFAM" id="SSF52047">
    <property type="entry name" value="RNI-like"/>
    <property type="match status" value="1"/>
</dbReference>
<gene>
    <name evidence="2" type="ORF">D9619_010033</name>
</gene>
<sequence length="536" mass="61655">MDNHISFYEAQLLVDEEIANLPAHMEHSIRLLKTRRNELAPVAKLLVEILQHIFLVLRDSNYLDFKKWYRVTHTCRYWRNVAIGLPSLWTRLSASPPALIRLMLERSQKAPLQVELQYLGYEHSVTTLTAILHEIERIRTLDLLMMPRGILNIIYDILADLGRDWQASSLEQLTILTEFDPEPRPVSIRVLTDVLRPTRLLRKLSLLDGHYHWSMLPLQGLTRLYLFGKTFGEVSGIQFIETLRHMQNLETLMFSWENINILQFPPTPRPRPIHFPCLRRLQISGENQIHLWSFFSLVTHPKLHQLKVLYYSVTNMLTFTKLILPTMEKADFGPLEFLRIEQHVITLATSPQTRTYDGNELSSFVYVSITMNVDDNSTPFEFVADVMSCLTLLNLLDGIPLRHISLDSSNAPIGEFTRLFASLKYLETIEVHHELGLVLFNDLNITPVSGGAHSDTPIPFPKLRSIIWRGRHDDTGATPPIFSSSAFNEVYSGLRSRYAHGVPISRLTLANCERLDDTQARQLKEIGVELIVRLSP</sequence>
<accession>A0A8H5F622</accession>
<dbReference type="InterPro" id="IPR032675">
    <property type="entry name" value="LRR_dom_sf"/>
</dbReference>
<comment type="caution">
    <text evidence="2">The sequence shown here is derived from an EMBL/GenBank/DDBJ whole genome shotgun (WGS) entry which is preliminary data.</text>
</comment>
<dbReference type="Pfam" id="PF12937">
    <property type="entry name" value="F-box-like"/>
    <property type="match status" value="1"/>
</dbReference>
<protein>
    <recommendedName>
        <fullName evidence="1">F-box domain-containing protein</fullName>
    </recommendedName>
</protein>
<dbReference type="Gene3D" id="1.20.1280.50">
    <property type="match status" value="1"/>
</dbReference>
<proteinExistence type="predicted"/>
<name>A0A8H5F622_9AGAR</name>
<evidence type="ECO:0000313" key="2">
    <source>
        <dbReference type="EMBL" id="KAF5325120.1"/>
    </source>
</evidence>
<dbReference type="Gene3D" id="3.80.10.10">
    <property type="entry name" value="Ribonuclease Inhibitor"/>
    <property type="match status" value="1"/>
</dbReference>
<organism evidence="2 3">
    <name type="scientific">Psilocybe cf. subviscida</name>
    <dbReference type="NCBI Taxonomy" id="2480587"/>
    <lineage>
        <taxon>Eukaryota</taxon>
        <taxon>Fungi</taxon>
        <taxon>Dikarya</taxon>
        <taxon>Basidiomycota</taxon>
        <taxon>Agaricomycotina</taxon>
        <taxon>Agaricomycetes</taxon>
        <taxon>Agaricomycetidae</taxon>
        <taxon>Agaricales</taxon>
        <taxon>Agaricineae</taxon>
        <taxon>Strophariaceae</taxon>
        <taxon>Psilocybe</taxon>
    </lineage>
</organism>
<reference evidence="2 3" key="1">
    <citation type="journal article" date="2020" name="ISME J.">
        <title>Uncovering the hidden diversity of litter-decomposition mechanisms in mushroom-forming fungi.</title>
        <authorList>
            <person name="Floudas D."/>
            <person name="Bentzer J."/>
            <person name="Ahren D."/>
            <person name="Johansson T."/>
            <person name="Persson P."/>
            <person name="Tunlid A."/>
        </authorList>
    </citation>
    <scope>NUCLEOTIDE SEQUENCE [LARGE SCALE GENOMIC DNA]</scope>
    <source>
        <strain evidence="2 3">CBS 101986</strain>
    </source>
</reference>
<feature type="domain" description="F-box" evidence="1">
    <location>
        <begin position="48"/>
        <end position="93"/>
    </location>
</feature>
<dbReference type="OrthoDB" id="2884925at2759"/>
<evidence type="ECO:0000259" key="1">
    <source>
        <dbReference type="Pfam" id="PF12937"/>
    </source>
</evidence>
<dbReference type="InterPro" id="IPR036047">
    <property type="entry name" value="F-box-like_dom_sf"/>
</dbReference>
<dbReference type="EMBL" id="JAACJJ010000015">
    <property type="protein sequence ID" value="KAF5325120.1"/>
    <property type="molecule type" value="Genomic_DNA"/>
</dbReference>
<dbReference type="InterPro" id="IPR001810">
    <property type="entry name" value="F-box_dom"/>
</dbReference>
<dbReference type="Proteomes" id="UP000567179">
    <property type="component" value="Unassembled WGS sequence"/>
</dbReference>